<evidence type="ECO:0000256" key="4">
    <source>
        <dbReference type="ARBA" id="ARBA00022989"/>
    </source>
</evidence>
<dbReference type="InterPro" id="IPR036047">
    <property type="entry name" value="F-box-like_dom_sf"/>
</dbReference>
<dbReference type="InterPro" id="IPR002528">
    <property type="entry name" value="MATE_fam"/>
</dbReference>
<dbReference type="CDD" id="cd13132">
    <property type="entry name" value="MATE_eukaryotic"/>
    <property type="match status" value="1"/>
</dbReference>
<evidence type="ECO:0000259" key="7">
    <source>
        <dbReference type="SMART" id="SM00256"/>
    </source>
</evidence>
<dbReference type="InterPro" id="IPR006527">
    <property type="entry name" value="F-box-assoc_dom_typ1"/>
</dbReference>
<feature type="transmembrane region" description="Helical" evidence="6">
    <location>
        <begin position="491"/>
        <end position="519"/>
    </location>
</feature>
<feature type="domain" description="F-box" evidence="7">
    <location>
        <begin position="10"/>
        <end position="50"/>
    </location>
</feature>
<evidence type="ECO:0000256" key="1">
    <source>
        <dbReference type="ARBA" id="ARBA00004141"/>
    </source>
</evidence>
<dbReference type="GO" id="GO:0016020">
    <property type="term" value="C:membrane"/>
    <property type="evidence" value="ECO:0007669"/>
    <property type="project" value="UniProtKB-SubCell"/>
</dbReference>
<dbReference type="SUPFAM" id="SSF81383">
    <property type="entry name" value="F-box domain"/>
    <property type="match status" value="1"/>
</dbReference>
<evidence type="ECO:0000256" key="6">
    <source>
        <dbReference type="RuleBase" id="RU004914"/>
    </source>
</evidence>
<comment type="similarity">
    <text evidence="2 6">Belongs to the multi antimicrobial extrusion (MATE) (TC 2.A.66.1) family.</text>
</comment>
<dbReference type="AlphaFoldDB" id="A0A803L060"/>
<evidence type="ECO:0000256" key="2">
    <source>
        <dbReference type="ARBA" id="ARBA00010199"/>
    </source>
</evidence>
<dbReference type="Gene3D" id="1.20.1280.50">
    <property type="match status" value="1"/>
</dbReference>
<dbReference type="InterPro" id="IPR017451">
    <property type="entry name" value="F-box-assoc_interact_dom"/>
</dbReference>
<evidence type="ECO:0000256" key="3">
    <source>
        <dbReference type="ARBA" id="ARBA00022692"/>
    </source>
</evidence>
<keyword evidence="3 6" id="KW-0812">Transmembrane</keyword>
<keyword evidence="9" id="KW-1185">Reference proteome</keyword>
<dbReference type="InterPro" id="IPR045069">
    <property type="entry name" value="MATE_euk"/>
</dbReference>
<protein>
    <recommendedName>
        <fullName evidence="6">Protein DETOXIFICATION</fullName>
    </recommendedName>
    <alternativeName>
        <fullName evidence="6">Multidrug and toxic compound extrusion protein</fullName>
    </alternativeName>
</protein>
<dbReference type="CDD" id="cd22157">
    <property type="entry name" value="F-box_AtFBW1-like"/>
    <property type="match status" value="1"/>
</dbReference>
<dbReference type="InterPro" id="IPR001810">
    <property type="entry name" value="F-box_dom"/>
</dbReference>
<dbReference type="Gramene" id="AUR62004670-RA">
    <property type="protein sequence ID" value="AUR62004670-RA:cds"/>
    <property type="gene ID" value="AUR62004670"/>
</dbReference>
<reference evidence="8" key="1">
    <citation type="journal article" date="2017" name="Nature">
        <title>The genome of Chenopodium quinoa.</title>
        <authorList>
            <person name="Jarvis D.E."/>
            <person name="Ho Y.S."/>
            <person name="Lightfoot D.J."/>
            <person name="Schmoeckel S.M."/>
            <person name="Li B."/>
            <person name="Borm T.J.A."/>
            <person name="Ohyanagi H."/>
            <person name="Mineta K."/>
            <person name="Michell C.T."/>
            <person name="Saber N."/>
            <person name="Kharbatia N.M."/>
            <person name="Rupper R.R."/>
            <person name="Sharp A.R."/>
            <person name="Dally N."/>
            <person name="Boughton B.A."/>
            <person name="Woo Y.H."/>
            <person name="Gao G."/>
            <person name="Schijlen E.G.W.M."/>
            <person name="Guo X."/>
            <person name="Momin A.A."/>
            <person name="Negrao S."/>
            <person name="Al-Babili S."/>
            <person name="Gehring C."/>
            <person name="Roessner U."/>
            <person name="Jung C."/>
            <person name="Murphy K."/>
            <person name="Arold S.T."/>
            <person name="Gojobori T."/>
            <person name="van der Linden C.G."/>
            <person name="van Loo E.N."/>
            <person name="Jellen E.N."/>
            <person name="Maughan P.J."/>
            <person name="Tester M."/>
        </authorList>
    </citation>
    <scope>NUCLEOTIDE SEQUENCE [LARGE SCALE GENOMIC DNA]</scope>
    <source>
        <strain evidence="8">cv. PI 614886</strain>
    </source>
</reference>
<evidence type="ECO:0000313" key="8">
    <source>
        <dbReference type="EnsemblPlants" id="AUR62004670-RA:cds"/>
    </source>
</evidence>
<comment type="caution">
    <text evidence="6">Lacks conserved residue(s) required for the propagation of feature annotation.</text>
</comment>
<dbReference type="NCBIfam" id="TIGR00797">
    <property type="entry name" value="matE"/>
    <property type="match status" value="1"/>
</dbReference>
<feature type="transmembrane region" description="Helical" evidence="6">
    <location>
        <begin position="592"/>
        <end position="612"/>
    </location>
</feature>
<dbReference type="GO" id="GO:0042910">
    <property type="term" value="F:xenobiotic transmembrane transporter activity"/>
    <property type="evidence" value="ECO:0007669"/>
    <property type="project" value="InterPro"/>
</dbReference>
<dbReference type="Pfam" id="PF00646">
    <property type="entry name" value="F-box"/>
    <property type="match status" value="1"/>
</dbReference>
<dbReference type="EnsemblPlants" id="AUR62004670-RA">
    <property type="protein sequence ID" value="AUR62004670-RA:cds"/>
    <property type="gene ID" value="AUR62004670"/>
</dbReference>
<dbReference type="Pfam" id="PF01554">
    <property type="entry name" value="MatE"/>
    <property type="match status" value="2"/>
</dbReference>
<dbReference type="PANTHER" id="PTHR11206">
    <property type="entry name" value="MULTIDRUG RESISTANCE PROTEIN"/>
    <property type="match status" value="1"/>
</dbReference>
<keyword evidence="5 6" id="KW-0472">Membrane</keyword>
<feature type="transmembrane region" description="Helical" evidence="6">
    <location>
        <begin position="697"/>
        <end position="720"/>
    </location>
</feature>
<feature type="transmembrane region" description="Helical" evidence="6">
    <location>
        <begin position="732"/>
        <end position="753"/>
    </location>
</feature>
<dbReference type="GO" id="GO:1990961">
    <property type="term" value="P:xenobiotic detoxification by transmembrane export across the plasma membrane"/>
    <property type="evidence" value="ECO:0007669"/>
    <property type="project" value="InterPro"/>
</dbReference>
<evidence type="ECO:0000313" key="9">
    <source>
        <dbReference type="Proteomes" id="UP000596660"/>
    </source>
</evidence>
<dbReference type="Proteomes" id="UP000596660">
    <property type="component" value="Unplaced"/>
</dbReference>
<keyword evidence="4 6" id="KW-1133">Transmembrane helix</keyword>
<sequence>MDSGETNCILTDDLFENILSRLPVRDLLRMRCVSKSWCALIDGSRFISMHHHAQCAMCKENGDVPLLLMKRSTAVVNDSSQWYLLSKQQGDDNVLNLNSDLERDKNSVFTMDPSYREEKVICRGSANGVICLELWCTSQDWMSVNISCCLWNPATREFRMIAYPDAPDLDLQYGCTFVVVGFMFHSVSNDLKIMTRTSIVSSDIGLAYDIYSLNTNSWKRLEPPLLLGCLGMIQNPIMGSCINGVYYWISNAFGSHMHPKLAQRHGSWVLSFNMSTELFKFSDLPGVDWDFLSGPSDTKYDIGLYKECLAVFVTRRSHPELAGNFYIWVATEFDDDFGVPLAWQCLFSSRPFPKLYGVLSTYGVMAGRMDGDLLLLINGDLYLYNPATDNISSFGIRVNFCHIYVVIEELKELWGMAFPITAMNCLVYIRAVVSVLFLGRLGSLELAGGALSIGFTNITGYSVLVGLASGLEPVCSQAFGSQNWDLLSLSLLRMIFILFLAIIPISFLWINLGPIMIFLGQDKEVTSMAALYCIFSLPDLLTNTFLQPLRVYLRSQRVTKPMMWCTLTAVVFHVPLNYWLVMVLEWGVKGVAVASVVTNLNMAVMLAGYVYYMEGQKGKMMKWWNWGVKGIGVEGIKPLMKLAIPRYLSNPKVAVAATGIMIQTTSLMYTVPMALAGCVSARVGNELGAGKPYKARLAAMVALGCAFFIGIMNVIWTVIFRESWGKLFTPDNSVTVLVASVMPIMGLCELGNCPQTTGCGILRGTARPAVGARINLGSFYFVGTPVAVGLAFGLKFGFSGLWYGLLAAQVACAVWVLHAVLGSTDWEAEALKAMKCSEQVEMSNNNSKSCINQEEKVGFLDSEEKEGRSDNGIAVGLFSSFDVAQSTEKYLYCIAFVLPKFMTIQVSCLLCRLIGNSIHRFAYLVLTSFL</sequence>
<dbReference type="SMART" id="SM00256">
    <property type="entry name" value="FBOX"/>
    <property type="match status" value="1"/>
</dbReference>
<feature type="transmembrane region" description="Helical" evidence="6">
    <location>
        <begin position="562"/>
        <end position="580"/>
    </location>
</feature>
<dbReference type="Pfam" id="PF07734">
    <property type="entry name" value="FBA_1"/>
    <property type="match status" value="1"/>
</dbReference>
<reference evidence="8" key="2">
    <citation type="submission" date="2021-03" db="UniProtKB">
        <authorList>
            <consortium name="EnsemblPlants"/>
        </authorList>
    </citation>
    <scope>IDENTIFICATION</scope>
</reference>
<dbReference type="GO" id="GO:0015297">
    <property type="term" value="F:antiporter activity"/>
    <property type="evidence" value="ECO:0007669"/>
    <property type="project" value="InterPro"/>
</dbReference>
<feature type="transmembrane region" description="Helical" evidence="6">
    <location>
        <begin position="774"/>
        <end position="794"/>
    </location>
</feature>
<feature type="transmembrane region" description="Helical" evidence="6">
    <location>
        <begin position="800"/>
        <end position="821"/>
    </location>
</feature>
<organism evidence="8 9">
    <name type="scientific">Chenopodium quinoa</name>
    <name type="common">Quinoa</name>
    <dbReference type="NCBI Taxonomy" id="63459"/>
    <lineage>
        <taxon>Eukaryota</taxon>
        <taxon>Viridiplantae</taxon>
        <taxon>Streptophyta</taxon>
        <taxon>Embryophyta</taxon>
        <taxon>Tracheophyta</taxon>
        <taxon>Spermatophyta</taxon>
        <taxon>Magnoliopsida</taxon>
        <taxon>eudicotyledons</taxon>
        <taxon>Gunneridae</taxon>
        <taxon>Pentapetalae</taxon>
        <taxon>Caryophyllales</taxon>
        <taxon>Chenopodiaceae</taxon>
        <taxon>Chenopodioideae</taxon>
        <taxon>Atripliceae</taxon>
        <taxon>Chenopodium</taxon>
    </lineage>
</organism>
<comment type="subcellular location">
    <subcellularLocation>
        <location evidence="1">Membrane</location>
        <topology evidence="1">Multi-pass membrane protein</topology>
    </subcellularLocation>
</comment>
<dbReference type="NCBIfam" id="TIGR01640">
    <property type="entry name" value="F_box_assoc_1"/>
    <property type="match status" value="1"/>
</dbReference>
<accession>A0A803L060</accession>
<name>A0A803L060_CHEQI</name>
<feature type="transmembrane region" description="Helical" evidence="6">
    <location>
        <begin position="450"/>
        <end position="471"/>
    </location>
</feature>
<feature type="transmembrane region" description="Helical" evidence="6">
    <location>
        <begin position="413"/>
        <end position="438"/>
    </location>
</feature>
<evidence type="ECO:0000256" key="5">
    <source>
        <dbReference type="ARBA" id="ARBA00023136"/>
    </source>
</evidence>
<proteinExistence type="inferred from homology"/>